<evidence type="ECO:0000256" key="2">
    <source>
        <dbReference type="SAM" id="SignalP"/>
    </source>
</evidence>
<organism evidence="4 5">
    <name type="scientific">Sandarakinorhabdus cyanobacteriorum</name>
    <dbReference type="NCBI Taxonomy" id="1981098"/>
    <lineage>
        <taxon>Bacteria</taxon>
        <taxon>Pseudomonadati</taxon>
        <taxon>Pseudomonadota</taxon>
        <taxon>Alphaproteobacteria</taxon>
        <taxon>Sphingomonadales</taxon>
        <taxon>Sphingosinicellaceae</taxon>
        <taxon>Sandarakinorhabdus</taxon>
    </lineage>
</organism>
<evidence type="ECO:0000259" key="3">
    <source>
        <dbReference type="Pfam" id="PF00326"/>
    </source>
</evidence>
<feature type="signal peptide" evidence="2">
    <location>
        <begin position="1"/>
        <end position="24"/>
    </location>
</feature>
<reference evidence="4 5" key="1">
    <citation type="submission" date="2017-07" db="EMBL/GenBank/DDBJ databases">
        <title>Sandarakinorhabdus cyanobacteriorum sp. nov., a novel bacterium isolated from cyanobacterial aggregates in a eutrophic lake.</title>
        <authorList>
            <person name="Cai H."/>
        </authorList>
    </citation>
    <scope>NUCLEOTIDE SEQUENCE [LARGE SCALE GENOMIC DNA]</scope>
    <source>
        <strain evidence="4 5">TH057</strain>
    </source>
</reference>
<evidence type="ECO:0000256" key="1">
    <source>
        <dbReference type="ARBA" id="ARBA00022801"/>
    </source>
</evidence>
<dbReference type="Proteomes" id="UP000216991">
    <property type="component" value="Unassembled WGS sequence"/>
</dbReference>
<dbReference type="GO" id="GO:0004252">
    <property type="term" value="F:serine-type endopeptidase activity"/>
    <property type="evidence" value="ECO:0007669"/>
    <property type="project" value="TreeGrafter"/>
</dbReference>
<dbReference type="PANTHER" id="PTHR42776:SF27">
    <property type="entry name" value="DIPEPTIDYL PEPTIDASE FAMILY MEMBER 6"/>
    <property type="match status" value="1"/>
</dbReference>
<protein>
    <recommendedName>
        <fullName evidence="3">Peptidase S9 prolyl oligopeptidase catalytic domain-containing protein</fullName>
    </recommendedName>
</protein>
<dbReference type="SUPFAM" id="SSF82171">
    <property type="entry name" value="DPP6 N-terminal domain-like"/>
    <property type="match status" value="1"/>
</dbReference>
<feature type="domain" description="Peptidase S9 prolyl oligopeptidase catalytic" evidence="3">
    <location>
        <begin position="434"/>
        <end position="646"/>
    </location>
</feature>
<keyword evidence="5" id="KW-1185">Reference proteome</keyword>
<keyword evidence="2" id="KW-0732">Signal</keyword>
<dbReference type="InterPro" id="IPR001375">
    <property type="entry name" value="Peptidase_S9_cat"/>
</dbReference>
<dbReference type="Pfam" id="PF00326">
    <property type="entry name" value="Peptidase_S9"/>
    <property type="match status" value="1"/>
</dbReference>
<proteinExistence type="predicted"/>
<feature type="chain" id="PRO_5012332599" description="Peptidase S9 prolyl oligopeptidase catalytic domain-containing protein" evidence="2">
    <location>
        <begin position="25"/>
        <end position="651"/>
    </location>
</feature>
<evidence type="ECO:0000313" key="4">
    <source>
        <dbReference type="EMBL" id="OYQ29292.1"/>
    </source>
</evidence>
<dbReference type="Gene3D" id="3.40.50.1820">
    <property type="entry name" value="alpha/beta hydrolase"/>
    <property type="match status" value="1"/>
</dbReference>
<keyword evidence="1" id="KW-0378">Hydrolase</keyword>
<dbReference type="InterPro" id="IPR029058">
    <property type="entry name" value="AB_hydrolase_fold"/>
</dbReference>
<dbReference type="GO" id="GO:0006508">
    <property type="term" value="P:proteolysis"/>
    <property type="evidence" value="ECO:0007669"/>
    <property type="project" value="InterPro"/>
</dbReference>
<dbReference type="AlphaFoldDB" id="A0A255YJ46"/>
<dbReference type="PANTHER" id="PTHR42776">
    <property type="entry name" value="SERINE PEPTIDASE S9 FAMILY MEMBER"/>
    <property type="match status" value="1"/>
</dbReference>
<evidence type="ECO:0000313" key="5">
    <source>
        <dbReference type="Proteomes" id="UP000216991"/>
    </source>
</evidence>
<accession>A0A255YJ46</accession>
<dbReference type="EMBL" id="NOXT01000106">
    <property type="protein sequence ID" value="OYQ29292.1"/>
    <property type="molecule type" value="Genomic_DNA"/>
</dbReference>
<comment type="caution">
    <text evidence="4">The sequence shown here is derived from an EMBL/GenBank/DDBJ whole genome shotgun (WGS) entry which is preliminary data.</text>
</comment>
<name>A0A255YJ46_9SPHN</name>
<sequence>MLWRLLASAIGVLLLFAGPFGAQAQPAAAPPPVAAFGQLPTISDIAVSPDGQHWAGLIGTPTGTQIQVRRTSDGELIAVTGAEKSKLRAIQWVGNGHLVITITTTGRVIDLADTSKREWTMLMALDLNGDRRWRQLLGNLENAMNVSAGPAVSLVIDGEPVLVVPVIRFVEHVGALSLAQVRMKTGAARVTDVGNPETVDWLVGSNGRPAARADYEPGTGLWTLHARQGDRMVKVHAEKALVDLPNLVSFGRDAGTALLSRKVDGEWSDYLVTLATGAMSGPEASLAGNEVLIDRASRTVIGTRSTSLEAETYTMFDPVDQRLLRGLVKAFPGEVVRLESWSDDRQVLIVSVEGAENGASLFLINRAKGTADALALRYAGLPPDLIAPVTTLTYKAADGPAIPAYLTLPRGRPAKGLPLIVLAHGGPASRDMPGFDWWAQALASRGYAVLQPQFRGSSGFGSAHLEAGFGEWGRKMQSDLSDGVRHLVAAGTVDKGRVCIVGASYGGYAAMAGVTLETGVYRCASAVAGVSDLRRMLGSDARDAGTSRSASVRYWQRFMGAKGPSDDSIDAWSPARLAHKVMVPLQLIHGKDDTVVPIAQSRMMLDAMKAAGKAVDWLEMAGEDHWLSRPATRIAMLEAQIAFLNTHNPPN</sequence>
<gene>
    <name evidence="4" type="ORF">CHU93_08120</name>
</gene>
<dbReference type="SUPFAM" id="SSF53474">
    <property type="entry name" value="alpha/beta-Hydrolases"/>
    <property type="match status" value="1"/>
</dbReference>